<proteinExistence type="predicted"/>
<feature type="domain" description="Response regulatory" evidence="8">
    <location>
        <begin position="19"/>
        <end position="133"/>
    </location>
</feature>
<feature type="domain" description="Sigma-54 factor interaction" evidence="7">
    <location>
        <begin position="151"/>
        <end position="380"/>
    </location>
</feature>
<keyword evidence="2" id="KW-0067">ATP-binding</keyword>
<dbReference type="InterPro" id="IPR002197">
    <property type="entry name" value="HTH_Fis"/>
</dbReference>
<dbReference type="Pfam" id="PF25601">
    <property type="entry name" value="AAA_lid_14"/>
    <property type="match status" value="1"/>
</dbReference>
<dbReference type="SUPFAM" id="SSF52172">
    <property type="entry name" value="CheY-like"/>
    <property type="match status" value="1"/>
</dbReference>
<evidence type="ECO:0000313" key="9">
    <source>
        <dbReference type="EMBL" id="SDM89518.1"/>
    </source>
</evidence>
<dbReference type="GO" id="GO:0000160">
    <property type="term" value="P:phosphorelay signal transduction system"/>
    <property type="evidence" value="ECO:0007669"/>
    <property type="project" value="InterPro"/>
</dbReference>
<dbReference type="InterPro" id="IPR001789">
    <property type="entry name" value="Sig_transdc_resp-reg_receiver"/>
</dbReference>
<evidence type="ECO:0000259" key="7">
    <source>
        <dbReference type="PROSITE" id="PS50045"/>
    </source>
</evidence>
<evidence type="ECO:0000256" key="2">
    <source>
        <dbReference type="ARBA" id="ARBA00022840"/>
    </source>
</evidence>
<dbReference type="PROSITE" id="PS50110">
    <property type="entry name" value="RESPONSE_REGULATORY"/>
    <property type="match status" value="1"/>
</dbReference>
<dbReference type="InterPro" id="IPR009057">
    <property type="entry name" value="Homeodomain-like_sf"/>
</dbReference>
<dbReference type="Gene3D" id="3.40.50.2300">
    <property type="match status" value="1"/>
</dbReference>
<name>A0A1G9WYL4_9SPHI</name>
<protein>
    <submittedName>
        <fullName evidence="9">Two-component system, NtrC family, response regulator HydG</fullName>
    </submittedName>
</protein>
<dbReference type="SMART" id="SM00448">
    <property type="entry name" value="REC"/>
    <property type="match status" value="1"/>
</dbReference>
<reference evidence="10" key="1">
    <citation type="submission" date="2016-10" db="EMBL/GenBank/DDBJ databases">
        <authorList>
            <person name="Varghese N."/>
            <person name="Submissions S."/>
        </authorList>
    </citation>
    <scope>NUCLEOTIDE SEQUENCE [LARGE SCALE GENOMIC DNA]</scope>
    <source>
        <strain evidence="10">DSM 19110</strain>
    </source>
</reference>
<dbReference type="PANTHER" id="PTHR32071:SF81">
    <property type="entry name" value="PROPIONATE CATABOLISM OPERON REGULATORY PROTEIN"/>
    <property type="match status" value="1"/>
</dbReference>
<evidence type="ECO:0000256" key="5">
    <source>
        <dbReference type="ARBA" id="ARBA00023163"/>
    </source>
</evidence>
<dbReference type="InterPro" id="IPR011006">
    <property type="entry name" value="CheY-like_superfamily"/>
</dbReference>
<evidence type="ECO:0000256" key="6">
    <source>
        <dbReference type="PROSITE-ProRule" id="PRU00169"/>
    </source>
</evidence>
<gene>
    <name evidence="9" type="ORF">SAMN05421820_105319</name>
</gene>
<dbReference type="AlphaFoldDB" id="A0A1G9WYL4"/>
<dbReference type="FunFam" id="3.40.50.300:FF:000006">
    <property type="entry name" value="DNA-binding transcriptional regulator NtrC"/>
    <property type="match status" value="1"/>
</dbReference>
<dbReference type="SMART" id="SM00382">
    <property type="entry name" value="AAA"/>
    <property type="match status" value="1"/>
</dbReference>
<dbReference type="CDD" id="cd00009">
    <property type="entry name" value="AAA"/>
    <property type="match status" value="1"/>
</dbReference>
<evidence type="ECO:0000313" key="10">
    <source>
        <dbReference type="Proteomes" id="UP000183200"/>
    </source>
</evidence>
<dbReference type="InterPro" id="IPR003593">
    <property type="entry name" value="AAA+_ATPase"/>
</dbReference>
<dbReference type="PROSITE" id="PS00688">
    <property type="entry name" value="SIGMA54_INTERACT_3"/>
    <property type="match status" value="1"/>
</dbReference>
<dbReference type="SUPFAM" id="SSF46689">
    <property type="entry name" value="Homeodomain-like"/>
    <property type="match status" value="1"/>
</dbReference>
<dbReference type="STRING" id="430522.BFS30_07460"/>
<dbReference type="InterPro" id="IPR002078">
    <property type="entry name" value="Sigma_54_int"/>
</dbReference>
<organism evidence="9 10">
    <name type="scientific">Pedobacter steynii</name>
    <dbReference type="NCBI Taxonomy" id="430522"/>
    <lineage>
        <taxon>Bacteria</taxon>
        <taxon>Pseudomonadati</taxon>
        <taxon>Bacteroidota</taxon>
        <taxon>Sphingobacteriia</taxon>
        <taxon>Sphingobacteriales</taxon>
        <taxon>Sphingobacteriaceae</taxon>
        <taxon>Pedobacter</taxon>
    </lineage>
</organism>
<dbReference type="GO" id="GO:0006355">
    <property type="term" value="P:regulation of DNA-templated transcription"/>
    <property type="evidence" value="ECO:0007669"/>
    <property type="project" value="InterPro"/>
</dbReference>
<dbReference type="PROSITE" id="PS00676">
    <property type="entry name" value="SIGMA54_INTERACT_2"/>
    <property type="match status" value="1"/>
</dbReference>
<keyword evidence="5" id="KW-0804">Transcription</keyword>
<dbReference type="GO" id="GO:0043565">
    <property type="term" value="F:sequence-specific DNA binding"/>
    <property type="evidence" value="ECO:0007669"/>
    <property type="project" value="InterPro"/>
</dbReference>
<dbReference type="InterPro" id="IPR058031">
    <property type="entry name" value="AAA_lid_NorR"/>
</dbReference>
<dbReference type="PANTHER" id="PTHR32071">
    <property type="entry name" value="TRANSCRIPTIONAL REGULATORY PROTEIN"/>
    <property type="match status" value="1"/>
</dbReference>
<dbReference type="Proteomes" id="UP000183200">
    <property type="component" value="Unassembled WGS sequence"/>
</dbReference>
<keyword evidence="1" id="KW-0547">Nucleotide-binding</keyword>
<dbReference type="Pfam" id="PF02954">
    <property type="entry name" value="HTH_8"/>
    <property type="match status" value="1"/>
</dbReference>
<dbReference type="PRINTS" id="PR01590">
    <property type="entry name" value="HTHFIS"/>
</dbReference>
<evidence type="ECO:0000256" key="1">
    <source>
        <dbReference type="ARBA" id="ARBA00022741"/>
    </source>
</evidence>
<keyword evidence="4" id="KW-0238">DNA-binding</keyword>
<dbReference type="InterPro" id="IPR025943">
    <property type="entry name" value="Sigma_54_int_dom_ATP-bd_2"/>
</dbReference>
<dbReference type="Gene3D" id="1.10.10.60">
    <property type="entry name" value="Homeodomain-like"/>
    <property type="match status" value="1"/>
</dbReference>
<evidence type="ECO:0000259" key="8">
    <source>
        <dbReference type="PROSITE" id="PS50110"/>
    </source>
</evidence>
<evidence type="ECO:0000256" key="3">
    <source>
        <dbReference type="ARBA" id="ARBA00023015"/>
    </source>
</evidence>
<dbReference type="Gene3D" id="3.40.50.300">
    <property type="entry name" value="P-loop containing nucleotide triphosphate hydrolases"/>
    <property type="match status" value="1"/>
</dbReference>
<keyword evidence="10" id="KW-1185">Reference proteome</keyword>
<evidence type="ECO:0000256" key="4">
    <source>
        <dbReference type="ARBA" id="ARBA00023125"/>
    </source>
</evidence>
<dbReference type="Pfam" id="PF00158">
    <property type="entry name" value="Sigma54_activat"/>
    <property type="match status" value="1"/>
</dbReference>
<dbReference type="InterPro" id="IPR025944">
    <property type="entry name" value="Sigma_54_int_dom_CS"/>
</dbReference>
<feature type="modified residue" description="4-aspartylphosphate" evidence="6">
    <location>
        <position position="68"/>
    </location>
</feature>
<dbReference type="Gene3D" id="1.10.8.60">
    <property type="match status" value="1"/>
</dbReference>
<dbReference type="PROSITE" id="PS50045">
    <property type="entry name" value="SIGMA54_INTERACT_4"/>
    <property type="match status" value="1"/>
</dbReference>
<dbReference type="InterPro" id="IPR027417">
    <property type="entry name" value="P-loop_NTPase"/>
</dbReference>
<dbReference type="EMBL" id="FNGY01000005">
    <property type="protein sequence ID" value="SDM89518.1"/>
    <property type="molecule type" value="Genomic_DNA"/>
</dbReference>
<keyword evidence="6" id="KW-0597">Phosphoprotein</keyword>
<dbReference type="GO" id="GO:0005524">
    <property type="term" value="F:ATP binding"/>
    <property type="evidence" value="ECO:0007669"/>
    <property type="project" value="UniProtKB-KW"/>
</dbReference>
<keyword evidence="3" id="KW-0805">Transcription regulation</keyword>
<dbReference type="Pfam" id="PF00072">
    <property type="entry name" value="Response_reg"/>
    <property type="match status" value="1"/>
</dbReference>
<dbReference type="SUPFAM" id="SSF52540">
    <property type="entry name" value="P-loop containing nucleoside triphosphate hydrolases"/>
    <property type="match status" value="1"/>
</dbReference>
<sequence length="458" mass="51084">MSSGFCIFAIITSEILMAKILIIEDDLTFSQLLEGFLTKHGHEPSPVNDVKKSLKLIEQQSFDLLLVDYRLPDGTGLDVLSHIRGKGLTQPVIIMTSFNDVRTAVKSIQLGAFDYITKPVNPDELLMIINNSLGKKETISSGTSIEHADAIKGKSSIADKLYEHINLVAPTDMSVIIQGESGTGKEYAARALHMQSKRKDKPFVAIDCGALSKDLAASELFGHAKGAFTGALNDKKGQFEAANGGTLFLDEVGNLSYEVQVKMLRALQERVIQPLGSTKTVKVDVRIITATNDDLKSSVANGSFREDLYHRLNEFKIQLPALRDRGKDIELFINHFIRLSNTELQRNVQNLSQQAKDLLLQYDWPGNLRELKNVIKRMVLLTPSETAEVDSLPEEMIISINQIPKPNGTDLKAINEVNEKMLIIETLVKVKYNKSKAAKLLNIDRKTLYSKMERYEIE</sequence>
<accession>A0A1G9WYL4</accession>